<gene>
    <name evidence="3" type="ORF">IAD01_02840</name>
</gene>
<dbReference type="Gene3D" id="2.20.28.30">
    <property type="entry name" value="RNA polymerase ii, chain L"/>
    <property type="match status" value="1"/>
</dbReference>
<evidence type="ECO:0000313" key="4">
    <source>
        <dbReference type="Proteomes" id="UP000823982"/>
    </source>
</evidence>
<dbReference type="Pfam" id="PF01553">
    <property type="entry name" value="Acyltransferase"/>
    <property type="match status" value="1"/>
</dbReference>
<dbReference type="SMART" id="SM00563">
    <property type="entry name" value="PlsC"/>
    <property type="match status" value="1"/>
</dbReference>
<evidence type="ECO:0000256" key="1">
    <source>
        <dbReference type="SAM" id="MobiDB-lite"/>
    </source>
</evidence>
<evidence type="ECO:0000313" key="3">
    <source>
        <dbReference type="EMBL" id="HIS24322.1"/>
    </source>
</evidence>
<feature type="region of interest" description="Disordered" evidence="1">
    <location>
        <begin position="413"/>
        <end position="444"/>
    </location>
</feature>
<dbReference type="SUPFAM" id="SSF69593">
    <property type="entry name" value="Glycerol-3-phosphate (1)-acyltransferase"/>
    <property type="match status" value="1"/>
</dbReference>
<name>A0A9D1ENS4_9FIRM</name>
<sequence length="444" mass="51556">MASKKFDTKREPKKPRPYLMPVEWGGAWPMTMMAKAKINKINFEGLKPPYLILCNHASFIDFPLVVRAIFPHRCSWVISIEEFIGREWLLRGIGGIYKRKFTQDMTVVRHILKVLTRDKVCCTIYPEARFSLAGINEQIDGALGKLAKKARCPVVLNISRGNFLRSPQWRKRPYIKVPIESDFIQIVTREEVAKLSAAEIQKRIEDAFVYDDYAWQKENNIRITSPVRAQNIHKILYQCPVCGTEFSTDSQGTHIWCNHCGASWMMNELGELKRENGRDVFTHVPDWYRWERENVRREIEEGRYHFEDEARLERLVNGRIGFKTVGHVKLIHDENGFTMKGRLPAGQSFEFNRTVASMRSVHIEYDYKHRGDAIDLCTLEDTYFVFPLTAKNCLTKLHFATEELYFWDKAKKEAEHGSQEGNPEETKGEPDTGKTAQNQALMQS</sequence>
<keyword evidence="3" id="KW-0012">Acyltransferase</keyword>
<dbReference type="GO" id="GO:0016746">
    <property type="term" value="F:acyltransferase activity"/>
    <property type="evidence" value="ECO:0007669"/>
    <property type="project" value="UniProtKB-KW"/>
</dbReference>
<feature type="compositionally biased region" description="Polar residues" evidence="1">
    <location>
        <begin position="434"/>
        <end position="444"/>
    </location>
</feature>
<comment type="caution">
    <text evidence="3">The sequence shown here is derived from an EMBL/GenBank/DDBJ whole genome shotgun (WGS) entry which is preliminary data.</text>
</comment>
<dbReference type="CDD" id="cd07989">
    <property type="entry name" value="LPLAT_AGPAT-like"/>
    <property type="match status" value="1"/>
</dbReference>
<dbReference type="AlphaFoldDB" id="A0A9D1ENS4"/>
<dbReference type="InterPro" id="IPR002123">
    <property type="entry name" value="Plipid/glycerol_acylTrfase"/>
</dbReference>
<reference evidence="3" key="1">
    <citation type="submission" date="2020-10" db="EMBL/GenBank/DDBJ databases">
        <authorList>
            <person name="Gilroy R."/>
        </authorList>
    </citation>
    <scope>NUCLEOTIDE SEQUENCE</scope>
    <source>
        <strain evidence="3">CHK157-1446</strain>
    </source>
</reference>
<dbReference type="Proteomes" id="UP000823982">
    <property type="component" value="Unassembled WGS sequence"/>
</dbReference>
<dbReference type="EMBL" id="DVIR01000030">
    <property type="protein sequence ID" value="HIS24322.1"/>
    <property type="molecule type" value="Genomic_DNA"/>
</dbReference>
<feature type="domain" description="Phospholipid/glycerol acyltransferase" evidence="2">
    <location>
        <begin position="50"/>
        <end position="162"/>
    </location>
</feature>
<organism evidence="3 4">
    <name type="scientific">Candidatus Faeciplasma gallinarum</name>
    <dbReference type="NCBI Taxonomy" id="2840799"/>
    <lineage>
        <taxon>Bacteria</taxon>
        <taxon>Bacillati</taxon>
        <taxon>Bacillota</taxon>
        <taxon>Clostridia</taxon>
        <taxon>Eubacteriales</taxon>
        <taxon>Oscillospiraceae</taxon>
        <taxon>Oscillospiraceae incertae sedis</taxon>
        <taxon>Candidatus Faeciplasma</taxon>
    </lineage>
</organism>
<accession>A0A9D1ENS4</accession>
<feature type="compositionally biased region" description="Basic and acidic residues" evidence="1">
    <location>
        <begin position="413"/>
        <end position="432"/>
    </location>
</feature>
<proteinExistence type="predicted"/>
<reference evidence="3" key="2">
    <citation type="journal article" date="2021" name="PeerJ">
        <title>Extensive microbial diversity within the chicken gut microbiome revealed by metagenomics and culture.</title>
        <authorList>
            <person name="Gilroy R."/>
            <person name="Ravi A."/>
            <person name="Getino M."/>
            <person name="Pursley I."/>
            <person name="Horton D.L."/>
            <person name="Alikhan N.F."/>
            <person name="Baker D."/>
            <person name="Gharbi K."/>
            <person name="Hall N."/>
            <person name="Watson M."/>
            <person name="Adriaenssens E.M."/>
            <person name="Foster-Nyarko E."/>
            <person name="Jarju S."/>
            <person name="Secka A."/>
            <person name="Antonio M."/>
            <person name="Oren A."/>
            <person name="Chaudhuri R.R."/>
            <person name="La Ragione R."/>
            <person name="Hildebrand F."/>
            <person name="Pallen M.J."/>
        </authorList>
    </citation>
    <scope>NUCLEOTIDE SEQUENCE</scope>
    <source>
        <strain evidence="3">CHK157-1446</strain>
    </source>
</reference>
<protein>
    <submittedName>
        <fullName evidence="3">1-acyl-sn-glycerol-3-phosphate acyltransferase</fullName>
    </submittedName>
</protein>
<keyword evidence="3" id="KW-0808">Transferase</keyword>
<evidence type="ECO:0000259" key="2">
    <source>
        <dbReference type="SMART" id="SM00563"/>
    </source>
</evidence>